<dbReference type="PANTHER" id="PTHR30265:SF4">
    <property type="entry name" value="KOW MOTIF FAMILY PROTEIN, EXPRESSED"/>
    <property type="match status" value="1"/>
</dbReference>
<dbReference type="GO" id="GO:0031564">
    <property type="term" value="P:transcription antitermination"/>
    <property type="evidence" value="ECO:0007669"/>
    <property type="project" value="UniProtKB-KW"/>
</dbReference>
<evidence type="ECO:0000259" key="4">
    <source>
        <dbReference type="Pfam" id="PF02357"/>
    </source>
</evidence>
<dbReference type="GO" id="GO:0006354">
    <property type="term" value="P:DNA-templated transcription elongation"/>
    <property type="evidence" value="ECO:0007669"/>
    <property type="project" value="InterPro"/>
</dbReference>
<reference evidence="5" key="2">
    <citation type="submission" date="2021-04" db="EMBL/GenBank/DDBJ databases">
        <authorList>
            <person name="Gilroy R."/>
        </authorList>
    </citation>
    <scope>NUCLEOTIDE SEQUENCE</scope>
    <source>
        <strain evidence="5">ChiHjej12B11-24981</strain>
    </source>
</reference>
<keyword evidence="3" id="KW-0804">Transcription</keyword>
<feature type="domain" description="NusG-like N-terminal" evidence="4">
    <location>
        <begin position="21"/>
        <end position="118"/>
    </location>
</feature>
<dbReference type="EMBL" id="DXCK01000108">
    <property type="protein sequence ID" value="HIZ02142.1"/>
    <property type="molecule type" value="Genomic_DNA"/>
</dbReference>
<dbReference type="Proteomes" id="UP000824023">
    <property type="component" value="Unassembled WGS sequence"/>
</dbReference>
<dbReference type="InterPro" id="IPR006645">
    <property type="entry name" value="NGN-like_dom"/>
</dbReference>
<protein>
    <submittedName>
        <fullName evidence="5">UpxY family transcription antiterminator</fullName>
    </submittedName>
</protein>
<accession>A0A9D2A4U2</accession>
<evidence type="ECO:0000256" key="2">
    <source>
        <dbReference type="ARBA" id="ARBA00023015"/>
    </source>
</evidence>
<name>A0A9D2A4U2_9BACE</name>
<dbReference type="InterPro" id="IPR036735">
    <property type="entry name" value="NGN_dom_sf"/>
</dbReference>
<evidence type="ECO:0000256" key="3">
    <source>
        <dbReference type="ARBA" id="ARBA00023163"/>
    </source>
</evidence>
<keyword evidence="2" id="KW-0805">Transcription regulation</keyword>
<keyword evidence="1" id="KW-0889">Transcription antitermination</keyword>
<proteinExistence type="predicted"/>
<evidence type="ECO:0000256" key="1">
    <source>
        <dbReference type="ARBA" id="ARBA00022814"/>
    </source>
</evidence>
<evidence type="ECO:0000313" key="6">
    <source>
        <dbReference type="Proteomes" id="UP000824023"/>
    </source>
</evidence>
<sequence>MEENLLSVPSLKSVKVDSAATWYAIRTFNCQELRLGEFLTEKGKEYFIPMTYAEKKNREGKSKRILVPVVHNLLFVRKDESQKHLMRIFSECNLPMMVFRKEGTSDWYEIPDAQMVEFRSLCDPSFKDTLFMTSEEAEAKPGKLVEVIHGPFAGMTGKLHRVKNSYFFIKTLVGVGVMLRISRWYCKVLDTENGFPKEAL</sequence>
<dbReference type="InterPro" id="IPR043425">
    <property type="entry name" value="NusG-like"/>
</dbReference>
<comment type="caution">
    <text evidence="5">The sequence shown here is derived from an EMBL/GenBank/DDBJ whole genome shotgun (WGS) entry which is preliminary data.</text>
</comment>
<dbReference type="Pfam" id="PF02357">
    <property type="entry name" value="NusG"/>
    <property type="match status" value="1"/>
</dbReference>
<dbReference type="AlphaFoldDB" id="A0A9D2A4U2"/>
<evidence type="ECO:0000313" key="5">
    <source>
        <dbReference type="EMBL" id="HIZ02142.1"/>
    </source>
</evidence>
<reference evidence="5" key="1">
    <citation type="journal article" date="2021" name="PeerJ">
        <title>Extensive microbial diversity within the chicken gut microbiome revealed by metagenomics and culture.</title>
        <authorList>
            <person name="Gilroy R."/>
            <person name="Ravi A."/>
            <person name="Getino M."/>
            <person name="Pursley I."/>
            <person name="Horton D.L."/>
            <person name="Alikhan N.F."/>
            <person name="Baker D."/>
            <person name="Gharbi K."/>
            <person name="Hall N."/>
            <person name="Watson M."/>
            <person name="Adriaenssens E.M."/>
            <person name="Foster-Nyarko E."/>
            <person name="Jarju S."/>
            <person name="Secka A."/>
            <person name="Antonio M."/>
            <person name="Oren A."/>
            <person name="Chaudhuri R.R."/>
            <person name="La Ragione R."/>
            <person name="Hildebrand F."/>
            <person name="Pallen M.J."/>
        </authorList>
    </citation>
    <scope>NUCLEOTIDE SEQUENCE</scope>
    <source>
        <strain evidence="5">ChiHjej12B11-24981</strain>
    </source>
</reference>
<gene>
    <name evidence="5" type="ORF">H9819_07840</name>
</gene>
<dbReference type="SUPFAM" id="SSF82679">
    <property type="entry name" value="N-utilization substance G protein NusG, N-terminal domain"/>
    <property type="match status" value="1"/>
</dbReference>
<dbReference type="CDD" id="cd09895">
    <property type="entry name" value="NGN_SP_UpxY"/>
    <property type="match status" value="1"/>
</dbReference>
<organism evidence="5 6">
    <name type="scientific">Candidatus Bacteroides merdipullorum</name>
    <dbReference type="NCBI Taxonomy" id="2838474"/>
    <lineage>
        <taxon>Bacteria</taxon>
        <taxon>Pseudomonadati</taxon>
        <taxon>Bacteroidota</taxon>
        <taxon>Bacteroidia</taxon>
        <taxon>Bacteroidales</taxon>
        <taxon>Bacteroidaceae</taxon>
        <taxon>Bacteroides</taxon>
    </lineage>
</organism>
<dbReference type="PANTHER" id="PTHR30265">
    <property type="entry name" value="RHO-INTERACTING TRANSCRIPTION TERMINATION FACTOR NUSG"/>
    <property type="match status" value="1"/>
</dbReference>
<dbReference type="NCBIfam" id="NF033644">
    <property type="entry name" value="antiterm_UpxY"/>
    <property type="match status" value="1"/>
</dbReference>
<dbReference type="Gene3D" id="3.30.70.940">
    <property type="entry name" value="NusG, N-terminal domain"/>
    <property type="match status" value="1"/>
</dbReference>